<keyword evidence="1" id="KW-1133">Transmembrane helix</keyword>
<sequence>NLSSTTRKLTCAEDNRKSAQTAGSVAVLFLTIVFGGIFVLDFCRLVQLVCE</sequence>
<comment type="caution">
    <text evidence="2">The sequence shown here is derived from an EMBL/GenBank/DDBJ whole genome shotgun (WGS) entry which is preliminary data.</text>
</comment>
<evidence type="ECO:0000256" key="1">
    <source>
        <dbReference type="SAM" id="Phobius"/>
    </source>
</evidence>
<keyword evidence="3" id="KW-1185">Reference proteome</keyword>
<reference evidence="2" key="1">
    <citation type="journal article" date="2023" name="PLoS Negl. Trop. Dis.">
        <title>A genome sequence for Biomphalaria pfeifferi, the major vector snail for the human-infecting parasite Schistosoma mansoni.</title>
        <authorList>
            <person name="Bu L."/>
            <person name="Lu L."/>
            <person name="Laidemitt M.R."/>
            <person name="Zhang S.M."/>
            <person name="Mutuku M."/>
            <person name="Mkoji G."/>
            <person name="Steinauer M."/>
            <person name="Loker E.S."/>
        </authorList>
    </citation>
    <scope>NUCLEOTIDE SEQUENCE</scope>
    <source>
        <strain evidence="2">KasaAsao</strain>
    </source>
</reference>
<dbReference type="Proteomes" id="UP001233172">
    <property type="component" value="Unassembled WGS sequence"/>
</dbReference>
<dbReference type="EMBL" id="JASAOG010000007">
    <property type="protein sequence ID" value="KAK0067383.1"/>
    <property type="molecule type" value="Genomic_DNA"/>
</dbReference>
<proteinExistence type="predicted"/>
<protein>
    <submittedName>
        <fullName evidence="2">Uncharacterized protein</fullName>
    </submittedName>
</protein>
<feature type="transmembrane region" description="Helical" evidence="1">
    <location>
        <begin position="21"/>
        <end position="40"/>
    </location>
</feature>
<keyword evidence="1" id="KW-0812">Transmembrane</keyword>
<organism evidence="2 3">
    <name type="scientific">Biomphalaria pfeifferi</name>
    <name type="common">Bloodfluke planorb</name>
    <name type="synonym">Freshwater snail</name>
    <dbReference type="NCBI Taxonomy" id="112525"/>
    <lineage>
        <taxon>Eukaryota</taxon>
        <taxon>Metazoa</taxon>
        <taxon>Spiralia</taxon>
        <taxon>Lophotrochozoa</taxon>
        <taxon>Mollusca</taxon>
        <taxon>Gastropoda</taxon>
        <taxon>Heterobranchia</taxon>
        <taxon>Euthyneura</taxon>
        <taxon>Panpulmonata</taxon>
        <taxon>Hygrophila</taxon>
        <taxon>Lymnaeoidea</taxon>
        <taxon>Planorbidae</taxon>
        <taxon>Biomphalaria</taxon>
    </lineage>
</organism>
<accession>A0AAD8FKK6</accession>
<evidence type="ECO:0000313" key="2">
    <source>
        <dbReference type="EMBL" id="KAK0067383.1"/>
    </source>
</evidence>
<gene>
    <name evidence="2" type="ORF">Bpfe_002890</name>
</gene>
<evidence type="ECO:0000313" key="3">
    <source>
        <dbReference type="Proteomes" id="UP001233172"/>
    </source>
</evidence>
<dbReference type="AlphaFoldDB" id="A0AAD8FKK6"/>
<feature type="non-terminal residue" evidence="2">
    <location>
        <position position="1"/>
    </location>
</feature>
<name>A0AAD8FKK6_BIOPF</name>
<reference evidence="2" key="2">
    <citation type="submission" date="2023-04" db="EMBL/GenBank/DDBJ databases">
        <authorList>
            <person name="Bu L."/>
            <person name="Lu L."/>
            <person name="Laidemitt M.R."/>
            <person name="Zhang S.M."/>
            <person name="Mutuku M."/>
            <person name="Mkoji G."/>
            <person name="Steinauer M."/>
            <person name="Loker E.S."/>
        </authorList>
    </citation>
    <scope>NUCLEOTIDE SEQUENCE</scope>
    <source>
        <strain evidence="2">KasaAsao</strain>
        <tissue evidence="2">Whole Snail</tissue>
    </source>
</reference>
<keyword evidence="1" id="KW-0472">Membrane</keyword>